<reference evidence="5" key="1">
    <citation type="submission" date="2019-08" db="EMBL/GenBank/DDBJ databases">
        <authorList>
            <person name="Kucharzyk K."/>
            <person name="Murdoch R.W."/>
            <person name="Higgins S."/>
            <person name="Loffler F."/>
        </authorList>
    </citation>
    <scope>NUCLEOTIDE SEQUENCE</scope>
</reference>
<dbReference type="InterPro" id="IPR003593">
    <property type="entry name" value="AAA+_ATPase"/>
</dbReference>
<dbReference type="PANTHER" id="PTHR43776">
    <property type="entry name" value="TRANSPORT ATP-BINDING PROTEIN"/>
    <property type="match status" value="1"/>
</dbReference>
<dbReference type="Gene3D" id="3.40.50.300">
    <property type="entry name" value="P-loop containing nucleotide triphosphate hydrolases"/>
    <property type="match status" value="1"/>
</dbReference>
<dbReference type="Pfam" id="PF00005">
    <property type="entry name" value="ABC_tran"/>
    <property type="match status" value="1"/>
</dbReference>
<dbReference type="GO" id="GO:0016887">
    <property type="term" value="F:ATP hydrolysis activity"/>
    <property type="evidence" value="ECO:0007669"/>
    <property type="project" value="InterPro"/>
</dbReference>
<feature type="domain" description="ABC transporter" evidence="4">
    <location>
        <begin position="14"/>
        <end position="262"/>
    </location>
</feature>
<keyword evidence="3 5" id="KW-0067">ATP-binding</keyword>
<dbReference type="InterPro" id="IPR013563">
    <property type="entry name" value="Oligopep_ABC_C"/>
</dbReference>
<dbReference type="GO" id="GO:0055085">
    <property type="term" value="P:transmembrane transport"/>
    <property type="evidence" value="ECO:0007669"/>
    <property type="project" value="UniProtKB-ARBA"/>
</dbReference>
<dbReference type="AlphaFoldDB" id="A0A645CZH8"/>
<gene>
    <name evidence="5" type="primary">oppF_56</name>
    <name evidence="5" type="ORF">SDC9_129319</name>
</gene>
<evidence type="ECO:0000256" key="1">
    <source>
        <dbReference type="ARBA" id="ARBA00022448"/>
    </source>
</evidence>
<comment type="caution">
    <text evidence="5">The sequence shown here is derived from an EMBL/GenBank/DDBJ whole genome shotgun (WGS) entry which is preliminary data.</text>
</comment>
<dbReference type="SMART" id="SM00382">
    <property type="entry name" value="AAA"/>
    <property type="match status" value="1"/>
</dbReference>
<keyword evidence="1" id="KW-0813">Transport</keyword>
<dbReference type="NCBIfam" id="TIGR01727">
    <property type="entry name" value="oligo_HPY"/>
    <property type="match status" value="1"/>
</dbReference>
<organism evidence="5">
    <name type="scientific">bioreactor metagenome</name>
    <dbReference type="NCBI Taxonomy" id="1076179"/>
    <lineage>
        <taxon>unclassified sequences</taxon>
        <taxon>metagenomes</taxon>
        <taxon>ecological metagenomes</taxon>
    </lineage>
</organism>
<dbReference type="FunFam" id="3.40.50.300:FF:000016">
    <property type="entry name" value="Oligopeptide ABC transporter ATP-binding component"/>
    <property type="match status" value="1"/>
</dbReference>
<sequence>MTQTNESARQVPVMSIKDLKKYFPVRGVKNRKLSLKAVDGVSLDIMPGETVGLVGESGCGKSTLGRTILGLQSATDGQIEFMGENIVGYNNKKLRPLRQKMQIIFQDPYASLDPRKTVFDLVRAPLDAFHIGTEEEKKQKTQQILEFVGLGEYQLYKFPHELSGGQRQRVVTARAMVVDPAFILCDEPVSALDVSVRSQVLNLMKEAQEKTGVAYLFISHDMSVVRYLCDRVAVMYLGKLVEFGSKKELFENPLHPYTKALLSAIPVPDVDKKRERIFLPGDVPSPLHPPKGCRFHNRCPYAQESCGTIEPQWQDMGEGHFVACPYALQIKSSALQSNKTLFEA</sequence>
<evidence type="ECO:0000256" key="2">
    <source>
        <dbReference type="ARBA" id="ARBA00022741"/>
    </source>
</evidence>
<evidence type="ECO:0000313" key="5">
    <source>
        <dbReference type="EMBL" id="MPM82258.1"/>
    </source>
</evidence>
<dbReference type="InterPro" id="IPR003439">
    <property type="entry name" value="ABC_transporter-like_ATP-bd"/>
</dbReference>
<dbReference type="CDD" id="cd03257">
    <property type="entry name" value="ABC_NikE_OppD_transporters"/>
    <property type="match status" value="1"/>
</dbReference>
<protein>
    <submittedName>
        <fullName evidence="5">Oligopeptide transport ATP-binding protein OppF</fullName>
    </submittedName>
</protein>
<dbReference type="GO" id="GO:0005524">
    <property type="term" value="F:ATP binding"/>
    <property type="evidence" value="ECO:0007669"/>
    <property type="project" value="UniProtKB-KW"/>
</dbReference>
<dbReference type="SUPFAM" id="SSF52540">
    <property type="entry name" value="P-loop containing nucleoside triphosphate hydrolases"/>
    <property type="match status" value="1"/>
</dbReference>
<dbReference type="Pfam" id="PF08352">
    <property type="entry name" value="oligo_HPY"/>
    <property type="match status" value="1"/>
</dbReference>
<keyword evidence="2" id="KW-0547">Nucleotide-binding</keyword>
<evidence type="ECO:0000259" key="4">
    <source>
        <dbReference type="PROSITE" id="PS50893"/>
    </source>
</evidence>
<dbReference type="PROSITE" id="PS50893">
    <property type="entry name" value="ABC_TRANSPORTER_2"/>
    <property type="match status" value="1"/>
</dbReference>
<dbReference type="PANTHER" id="PTHR43776:SF8">
    <property type="entry name" value="ABC TRANSPORTER, ATP-BINDING PROTEIN"/>
    <property type="match status" value="1"/>
</dbReference>
<evidence type="ECO:0000256" key="3">
    <source>
        <dbReference type="ARBA" id="ARBA00022840"/>
    </source>
</evidence>
<dbReference type="InterPro" id="IPR027417">
    <property type="entry name" value="P-loop_NTPase"/>
</dbReference>
<dbReference type="EMBL" id="VSSQ01031392">
    <property type="protein sequence ID" value="MPM82258.1"/>
    <property type="molecule type" value="Genomic_DNA"/>
</dbReference>
<dbReference type="GO" id="GO:0015833">
    <property type="term" value="P:peptide transport"/>
    <property type="evidence" value="ECO:0007669"/>
    <property type="project" value="InterPro"/>
</dbReference>
<proteinExistence type="predicted"/>
<accession>A0A645CZH8</accession>
<name>A0A645CZH8_9ZZZZ</name>
<dbReference type="InterPro" id="IPR050319">
    <property type="entry name" value="ABC_transp_ATP-bind"/>
</dbReference>